<comment type="similarity">
    <text evidence="1">Belongs to the beta-class carbonic anhydrase family.</text>
</comment>
<dbReference type="SUPFAM" id="SSF53056">
    <property type="entry name" value="beta-carbonic anhydrase, cab"/>
    <property type="match status" value="1"/>
</dbReference>
<dbReference type="KEGG" id="raj:RA11412_1064"/>
<evidence type="ECO:0000313" key="4">
    <source>
        <dbReference type="EMBL" id="BAV87363.1"/>
    </source>
</evidence>
<evidence type="ECO:0000256" key="2">
    <source>
        <dbReference type="ARBA" id="ARBA00024993"/>
    </source>
</evidence>
<comment type="cofactor">
    <cofactor evidence="3">
        <name>Zn(2+)</name>
        <dbReference type="ChEBI" id="CHEBI:29105"/>
    </cofactor>
    <text evidence="3">Binds 1 zinc ion per subunit.</text>
</comment>
<evidence type="ECO:0000256" key="1">
    <source>
        <dbReference type="ARBA" id="ARBA00006217"/>
    </source>
</evidence>
<proteinExistence type="inferred from homology"/>
<evidence type="ECO:0000313" key="7">
    <source>
        <dbReference type="Proteomes" id="UP000282386"/>
    </source>
</evidence>
<dbReference type="EC" id="4.2.1.1" evidence="5"/>
<dbReference type="GeneID" id="93861379"/>
<dbReference type="Proteomes" id="UP000250241">
    <property type="component" value="Chromosome"/>
</dbReference>
<feature type="binding site" evidence="3">
    <location>
        <position position="110"/>
    </location>
    <ligand>
        <name>Zn(2+)</name>
        <dbReference type="ChEBI" id="CHEBI:29105"/>
    </ligand>
</feature>
<accession>A0A2Z5QYD4</accession>
<name>A0A2Z5QYD4_9MICC</name>
<keyword evidence="6" id="KW-1185">Reference proteome</keyword>
<feature type="binding site" evidence="3">
    <location>
        <position position="59"/>
    </location>
    <ligand>
        <name>Zn(2+)</name>
        <dbReference type="ChEBI" id="CHEBI:29105"/>
    </ligand>
</feature>
<protein>
    <submittedName>
        <fullName evidence="4">Carbonic anhydrase</fullName>
        <ecNumber evidence="5">4.2.1.1</ecNumber>
    </submittedName>
</protein>
<dbReference type="CDD" id="cd03378">
    <property type="entry name" value="beta_CA_cladeC"/>
    <property type="match status" value="1"/>
</dbReference>
<reference evidence="5 7" key="2">
    <citation type="submission" date="2018-12" db="EMBL/GenBank/DDBJ databases">
        <authorList>
            <consortium name="Pathogen Informatics"/>
        </authorList>
    </citation>
    <scope>NUCLEOTIDE SEQUENCE [LARGE SCALE GENOMIC DNA]</scope>
    <source>
        <strain evidence="5 7">NCTC10207</strain>
    </source>
</reference>
<sequence length="251" mass="27026">MGSLKDQVQPSPAQAWKRLKDGNQRFVEGISEHPNQDSSRRTLLSGGQFPFACIFGCGDSRLAAEIIFDLGLGDAFVVRTAGQVIENGVLGSIEYAVEEFKTPIIMVLGHDSCGAVTAARNAAQTGDMPPGFIRNLVERILPSVIAPSLPPHAHVNDMVREHTRQTAMRITEQSHIVSDAVLSGEVAVIGVFYHLRDGKAELVFSSQDLTLPNTPTGEGQSPTTASLPVSVKQQPRIVFAETWGEASPWGL</sequence>
<evidence type="ECO:0000313" key="6">
    <source>
        <dbReference type="Proteomes" id="UP000250241"/>
    </source>
</evidence>
<gene>
    <name evidence="5" type="ORF">NCTC10207_00515</name>
    <name evidence="4" type="ORF">RA11412_1064</name>
</gene>
<feature type="binding site" evidence="3">
    <location>
        <position position="57"/>
    </location>
    <ligand>
        <name>Zn(2+)</name>
        <dbReference type="ChEBI" id="CHEBI:29105"/>
    </ligand>
</feature>
<dbReference type="GO" id="GO:0008270">
    <property type="term" value="F:zinc ion binding"/>
    <property type="evidence" value="ECO:0007669"/>
    <property type="project" value="InterPro"/>
</dbReference>
<reference evidence="4 6" key="1">
    <citation type="submission" date="2016-10" db="EMBL/GenBank/DDBJ databases">
        <title>Genome sequence of Rothia aeria strain JCM11412.</title>
        <authorList>
            <person name="Nambu T."/>
        </authorList>
    </citation>
    <scope>NUCLEOTIDE SEQUENCE [LARGE SCALE GENOMIC DNA]</scope>
    <source>
        <strain evidence="4 6">JCM 11412</strain>
    </source>
</reference>
<keyword evidence="3" id="KW-0862">Zinc</keyword>
<dbReference type="EMBL" id="LR134479">
    <property type="protein sequence ID" value="VEI22439.1"/>
    <property type="molecule type" value="Genomic_DNA"/>
</dbReference>
<keyword evidence="5" id="KW-0456">Lyase</keyword>
<feature type="binding site" evidence="3">
    <location>
        <position position="113"/>
    </location>
    <ligand>
        <name>Zn(2+)</name>
        <dbReference type="ChEBI" id="CHEBI:29105"/>
    </ligand>
</feature>
<evidence type="ECO:0000313" key="5">
    <source>
        <dbReference type="EMBL" id="VEI22439.1"/>
    </source>
</evidence>
<dbReference type="InterPro" id="IPR001765">
    <property type="entry name" value="Carbonic_anhydrase"/>
</dbReference>
<dbReference type="Pfam" id="PF00484">
    <property type="entry name" value="Pro_CA"/>
    <property type="match status" value="1"/>
</dbReference>
<comment type="function">
    <text evidence="2">Catalyzes the reversible hydration of carbon dioxide to form bicarbonate.</text>
</comment>
<organism evidence="4 6">
    <name type="scientific">Rothia aeria</name>
    <dbReference type="NCBI Taxonomy" id="172042"/>
    <lineage>
        <taxon>Bacteria</taxon>
        <taxon>Bacillati</taxon>
        <taxon>Actinomycetota</taxon>
        <taxon>Actinomycetes</taxon>
        <taxon>Micrococcales</taxon>
        <taxon>Micrococcaceae</taxon>
        <taxon>Rothia</taxon>
    </lineage>
</organism>
<dbReference type="GO" id="GO:0004089">
    <property type="term" value="F:carbonate dehydratase activity"/>
    <property type="evidence" value="ECO:0007669"/>
    <property type="project" value="UniProtKB-EC"/>
</dbReference>
<dbReference type="PANTHER" id="PTHR11002">
    <property type="entry name" value="CARBONIC ANHYDRASE"/>
    <property type="match status" value="1"/>
</dbReference>
<dbReference type="AlphaFoldDB" id="A0A2Z5QYD4"/>
<dbReference type="PANTHER" id="PTHR11002:SF79">
    <property type="entry name" value="CARBONIC ANHYDRASE 2"/>
    <property type="match status" value="1"/>
</dbReference>
<dbReference type="EMBL" id="AP017895">
    <property type="protein sequence ID" value="BAV87363.1"/>
    <property type="molecule type" value="Genomic_DNA"/>
</dbReference>
<keyword evidence="3" id="KW-0479">Metal-binding</keyword>
<dbReference type="InterPro" id="IPR036874">
    <property type="entry name" value="Carbonic_anhydrase_sf"/>
</dbReference>
<dbReference type="SMART" id="SM00947">
    <property type="entry name" value="Pro_CA"/>
    <property type="match status" value="1"/>
</dbReference>
<dbReference type="Gene3D" id="3.40.1050.10">
    <property type="entry name" value="Carbonic anhydrase"/>
    <property type="match status" value="1"/>
</dbReference>
<dbReference type="Proteomes" id="UP000282386">
    <property type="component" value="Chromosome"/>
</dbReference>
<evidence type="ECO:0000256" key="3">
    <source>
        <dbReference type="PIRSR" id="PIRSR601765-1"/>
    </source>
</evidence>
<dbReference type="RefSeq" id="WP_006888076.1">
    <property type="nucleotide sequence ID" value="NZ_CAJPQC010000004.1"/>
</dbReference>